<dbReference type="InterPro" id="IPR018768">
    <property type="entry name" value="DUF2344"/>
</dbReference>
<name>A0A154BN94_ANASB</name>
<reference evidence="2 3" key="1">
    <citation type="submission" date="2016-02" db="EMBL/GenBank/DDBJ databases">
        <title>Anaerosporomusa subterraneum gen. nov., sp. nov., a spore-forming obligate anaerobe isolated from saprolite.</title>
        <authorList>
            <person name="Choi J.K."/>
            <person name="Shah M."/>
            <person name="Yee N."/>
        </authorList>
    </citation>
    <scope>NUCLEOTIDE SEQUENCE [LARGE SCALE GENOMIC DNA]</scope>
    <source>
        <strain evidence="2 3">RU4</strain>
    </source>
</reference>
<dbReference type="OrthoDB" id="9780488at2"/>
<dbReference type="Pfam" id="PF10105">
    <property type="entry name" value="DUF2344"/>
    <property type="match status" value="1"/>
</dbReference>
<comment type="caution">
    <text evidence="2">The sequence shown here is derived from an EMBL/GenBank/DDBJ whole genome shotgun (WGS) entry which is preliminary data.</text>
</comment>
<feature type="domain" description="DUF2344" evidence="1">
    <location>
        <begin position="3"/>
        <end position="170"/>
    </location>
</feature>
<dbReference type="Proteomes" id="UP000076268">
    <property type="component" value="Unassembled WGS sequence"/>
</dbReference>
<dbReference type="STRING" id="1794912.AXX12_14690"/>
<evidence type="ECO:0000259" key="1">
    <source>
        <dbReference type="Pfam" id="PF10105"/>
    </source>
</evidence>
<gene>
    <name evidence="2" type="ORF">AXX12_14690</name>
</gene>
<keyword evidence="3" id="KW-1185">Reference proteome</keyword>
<evidence type="ECO:0000313" key="2">
    <source>
        <dbReference type="EMBL" id="KYZ75392.1"/>
    </source>
</evidence>
<organism evidence="2 3">
    <name type="scientific">Anaerosporomusa subterranea</name>
    <dbReference type="NCBI Taxonomy" id="1794912"/>
    <lineage>
        <taxon>Bacteria</taxon>
        <taxon>Bacillati</taxon>
        <taxon>Bacillota</taxon>
        <taxon>Negativicutes</taxon>
        <taxon>Acetonemataceae</taxon>
        <taxon>Anaerosporomusa</taxon>
    </lineage>
</organism>
<sequence length="230" mass="25155">MLLRAAITKGEQVRYISHLDFARTVERALRRAQLPVAYSEGFNPHVKLAFASALSVGVTGDQEYFDVELVEDITPSDFTARLAGALPDGIYVSQAAVITQTHKALMAVINYAAYSVELPLAGGLTAVEAAVSGFNTAEVVMYTRQSPKGKREIDLKQFVDNLTAQTNGNKLLLSFGIEIKPTGSAKASELLEVLTERFSLPVERELAFIRREGLWIKQGDDLISPLELRG</sequence>
<accession>A0A154BN94</accession>
<dbReference type="AlphaFoldDB" id="A0A154BN94"/>
<protein>
    <recommendedName>
        <fullName evidence="1">DUF2344 domain-containing protein</fullName>
    </recommendedName>
</protein>
<dbReference type="RefSeq" id="WP_066245153.1">
    <property type="nucleotide sequence ID" value="NZ_LSGP01000025.1"/>
</dbReference>
<dbReference type="EMBL" id="LSGP01000025">
    <property type="protein sequence ID" value="KYZ75392.1"/>
    <property type="molecule type" value="Genomic_DNA"/>
</dbReference>
<evidence type="ECO:0000313" key="3">
    <source>
        <dbReference type="Proteomes" id="UP000076268"/>
    </source>
</evidence>
<proteinExistence type="predicted"/>
<dbReference type="NCBIfam" id="TIGR03936">
    <property type="entry name" value="sam_1_link_chp"/>
    <property type="match status" value="1"/>
</dbReference>